<keyword evidence="2" id="KW-0393">Immunoglobulin domain</keyword>
<dbReference type="PANTHER" id="PTHR13817">
    <property type="entry name" value="TITIN"/>
    <property type="match status" value="1"/>
</dbReference>
<dbReference type="InterPro" id="IPR036179">
    <property type="entry name" value="Ig-like_dom_sf"/>
</dbReference>
<dbReference type="SMART" id="SM00408">
    <property type="entry name" value="IGc2"/>
    <property type="match status" value="8"/>
</dbReference>
<feature type="domain" description="Ig-like" evidence="5">
    <location>
        <begin position="1946"/>
        <end position="2035"/>
    </location>
</feature>
<dbReference type="OrthoDB" id="504170at2759"/>
<feature type="region of interest" description="Disordered" evidence="4">
    <location>
        <begin position="3057"/>
        <end position="3092"/>
    </location>
</feature>
<dbReference type="GO" id="GO:0030017">
    <property type="term" value="C:sarcomere"/>
    <property type="evidence" value="ECO:0007669"/>
    <property type="project" value="UniProtKB-ARBA"/>
</dbReference>
<dbReference type="InterPro" id="IPR003599">
    <property type="entry name" value="Ig_sub"/>
</dbReference>
<evidence type="ECO:0000313" key="7">
    <source>
        <dbReference type="EMBL" id="VDN60784.1"/>
    </source>
</evidence>
<keyword evidence="9" id="KW-1185">Reference proteome</keyword>
<organism evidence="8 10">
    <name type="scientific">Dracunculus medinensis</name>
    <name type="common">Guinea worm</name>
    <dbReference type="NCBI Taxonomy" id="318479"/>
    <lineage>
        <taxon>Eukaryota</taxon>
        <taxon>Metazoa</taxon>
        <taxon>Ecdysozoa</taxon>
        <taxon>Nematoda</taxon>
        <taxon>Chromadorea</taxon>
        <taxon>Rhabditida</taxon>
        <taxon>Spirurina</taxon>
        <taxon>Dracunculoidea</taxon>
        <taxon>Dracunculidae</taxon>
        <taxon>Dracunculus</taxon>
    </lineage>
</organism>
<feature type="compositionally biased region" description="Basic and acidic residues" evidence="4">
    <location>
        <begin position="3143"/>
        <end position="3172"/>
    </location>
</feature>
<feature type="region of interest" description="Disordered" evidence="4">
    <location>
        <begin position="1460"/>
        <end position="1524"/>
    </location>
</feature>
<feature type="compositionally biased region" description="Polar residues" evidence="4">
    <location>
        <begin position="3057"/>
        <end position="3068"/>
    </location>
</feature>
<feature type="domain" description="Fibronectin type-III" evidence="6">
    <location>
        <begin position="3492"/>
        <end position="3587"/>
    </location>
</feature>
<feature type="domain" description="Fibronectin type-III" evidence="6">
    <location>
        <begin position="2243"/>
        <end position="2335"/>
    </location>
</feature>
<reference evidence="10" key="1">
    <citation type="submission" date="2016-04" db="UniProtKB">
        <authorList>
            <consortium name="WormBaseParasite"/>
        </authorList>
    </citation>
    <scope>IDENTIFICATION</scope>
</reference>
<feature type="domain" description="Ig-like" evidence="5">
    <location>
        <begin position="2524"/>
        <end position="2607"/>
    </location>
</feature>
<dbReference type="Pfam" id="PF00041">
    <property type="entry name" value="fn3"/>
    <property type="match status" value="6"/>
</dbReference>
<dbReference type="PANTHER" id="PTHR13817:SF151">
    <property type="entry name" value="TITIN"/>
    <property type="match status" value="1"/>
</dbReference>
<feature type="domain" description="Ig-like" evidence="5">
    <location>
        <begin position="2439"/>
        <end position="2515"/>
    </location>
</feature>
<feature type="region of interest" description="Disordered" evidence="4">
    <location>
        <begin position="3141"/>
        <end position="3172"/>
    </location>
</feature>
<keyword evidence="1" id="KW-0677">Repeat</keyword>
<feature type="compositionally biased region" description="Basic and acidic residues" evidence="4">
    <location>
        <begin position="1193"/>
        <end position="1217"/>
    </location>
</feature>
<dbReference type="Proteomes" id="UP000038040">
    <property type="component" value="Unplaced"/>
</dbReference>
<evidence type="ECO:0000259" key="6">
    <source>
        <dbReference type="PROSITE" id="PS50853"/>
    </source>
</evidence>
<feature type="region of interest" description="Disordered" evidence="4">
    <location>
        <begin position="433"/>
        <end position="458"/>
    </location>
</feature>
<evidence type="ECO:0000256" key="1">
    <source>
        <dbReference type="ARBA" id="ARBA00022737"/>
    </source>
</evidence>
<sequence>MKVKKEKQVKEIGETVKEEAEMAFEMELQKPSSDATLAVILQTAINEATSMKVKKEKQVKEIGETVKEEAEAIEMAFDMELQKPSSDATLAVILQTAINEATSMKVKKEKQFKEIGETVKEEAEMAFEMELQKPSNDATLAVILQTAINEATSIRFRKEKQVKEIGETVKEEAEMAFEMELQKPSNDATLAVILHTAINQATSMKVKKEKQFKEIGETVKEATEMAFEMELQKPSSDATLAVILQTAINEATSMKVKKEKQVKEIGETVKEEAEETEMAFEMELQKPSSDATLAVILQTAINEATSMKVKKEKQVKEIGETVKEEAEMAFEIEDEAKSDEMPSEMPKAETSKLEEFLVKQNDLVDEPVRVEEKQSKKKKKKKEREEVAKIEEVVVEFNLGKPMESETLEAILLQTAFDANLLQIAEDRKDRGKLRRVPQLEEAKSDEMPSEMPKAETSKLEEFLVKQNDLVDEPVRVEEKQSKKKKKKKEREEVAKIEEVVVEFNLGKPIESETLEAILLQTAFDANLLQIAEDRKDRRKLRKVPQLEEAKNDEMPSEVPKAETSKLEEFLVKQNDLVDEPVRVEEKQSKKKKKKKEREEVAKIEEVVVEFNLGKPIESETLEAILLQIAFDASLLQIAEDRKDRRKVPQFDEGKSGEVEIEERGAGDAELLERGLLVMKCEKEEGKKKSDADYVLNGHDIFVDVSLGEIMESELNGSQQTADSLFLLDIEEKKLMQRINKFSPSGEVKIYDACWELPKNEAEVPKLKELAKMKEVVVQLNTAEKGEIAENVEKDRKTYIVAEVYLNKAVLSEGLETSLRRNFSSIFLQIKEAKRLKQKISSIIMEQELEDKTKDDLLQIVDIGRSFSFAMRRTEKIGVGAIFDSEKLNEKISLDEEIIRPSVNGYATTLVKHLHKIFSHIIFYCNQKACELDECFRKETFDNAMFLTIIPTFRFANVSVEFAEPPTIIKLDIPSAYGQDIAISGVDAEIVVAAGEEIATTQAIVDVIVSSFGEAMLKALEILTTILDVDVSLQSLEDEESIEAIGTTSMFQAISLMLQVPSTVATITRSINEKKMRISAENQEISVKETENITELVTLDQNASFEFRTKQKDIIGAENVDMKVYLGVRNTDQTMEHTEEDAQDREVTIKMDDAKVQKELKGLLNAIGVRTAEKEVETDKQTAKPKESRKKHVELSEKQRSTNEKLLKRAEKASKAEIEHEIPQLDESESKYIEIKRNEEKIKPEKDILMDQNRTMQRIEQKKKIPKTLVIPAEISSKYGDKSTLLSETFITTQVTLNEATAEVEAVPSPRPPSATITMKVDSAKNVRSRPSTPKSAIAFTFKEAVESVEERIQKKPKERKDLPPLPKAVAIIEPEPFTELNTMMINEECKTIKNIGFSISQLEKLTFEIKAINKKIKKRKKAEIAQEEISVEEFKNDWKSKDDNLEKNIKLKEKEIKEKKPKEEKAIRKMRKSVAKRMEEKHSEKSITNIKDEADSKVSEAHDEKKSDSQEKKKSPKVQGFDEEKVATVNKREMVKPEKTNVDANKLIKEKPVENAGKEKDQEVKFTNWIEAKEEEVKTVEKVKQQITKMKKTTEIGVEAQFKQLQKKLAAMKILNIPIKAEEKAKETIHEHKIERKELDQKTIEKDEKPGKKKERVPQEKGFDNKIIGHILSKMPELLYEELEISLENATQTNKLKETERTIGKKKSKKNKLDGEIKVPTMVQIEGLQKEIEFDMPSDELQKARILDVEKTNYEVRVRKKRNGFLIPPDQEVFALRDEKIRIECELYNEEDELSWFLNGKPVSDDCRCHEESLGFIRALNISNLIPQDTGSVILARTGDHCCQTILSVEDVPVDIIAKLPRRSFANVGGSVNLSVKTSHAAENVLWFRNGDESPLTQSDSVKIISRNNEHQLIIKNLTYDYAGRYTVKAEDRESSTILEIHGAPTVDETQTSKIELEAGENLILSTNFTAIPEPTVEWLFEGKPLTDNLKVQTEVVQESAHLCKRKASKKDSGIYTVKISNEFGEATTNIFVHVKDVPEAPINPRIIEIAADRVTVAWDMPKDDGGSSIIGYVLEKKESNRRAFHHVAQVSDEETKYILDGLEINSSYVIRVAASNKYGIGEFIEFPAVTSELSLEAPTIENAPVITNIIENGCMLEWQDVTKDGGSPIYGYDVFCRQDNAEWVKLNEELLFTKRYSVTDLIHGSSYEFKIEATNEAGLKSNSNVASESLMLTPSISTSKRKIIPRIIITGPDSATADWDEPELDDDNITSYTIKYKSEKSIMWFEAEVEHPPANISGLKEGVAYVFKVAANNAAGVGEFCEETEPIKVTAKIHPEITKSIKDTSVPRKRELRLECHARGEPTPQYIWYKNGEEIVPINDNIEVINEGYMSILLIHSTTQEDAGDYECKVSNELGVEQCNATVNISEVRAYFQSSFPEFMEVDEDADAFFKCELSDADASILWYKNGRVLEKSDRTIILEKGTERQLIIKCVKPEDSGDYECVTTDGRSKAFGILCVKEDEPHIKQGPQDQTIQKIGENVVLTCEATKPFKTIRWFKNGKKVWPRSDKIIITTHGPISTLEIANFDERDEGEYYAHLERDERSVSAVLQLKVKPELLLPKTLEKKITTNVGADLDFKLNFTGHPVPEIEVTLNDEPLQKNKALIVNYENTISIRLHSLERQDSGILKIIAKNNSGFDQKEIHISVADIPSQPRNLNASKISENSVLLNWDHPANVNGSAVLEYIVERKMAEAGRWRNLAKIKASETRFVANELLADSIYAFRIFAVNSIGKSPPSNEIDVIINTMEILELSEKKNVSRDIVKAPEVKITSERGILIIWPEVSGAKSYRIERMSKHKLSWQCIDIINTTSYEDRSVEFDTIYLFRVITIFNNEFSPPSEPSDEISVPRPVEAKEDEGLSDRKTKKMEEIELENGELEKYLSKTVVSLDQMLEIASNQTEEKSRRKAKKDAKKGKKTKEIVVSKDYITEFTEFDNNERPPKSIKQKQEKKTIVSKKEKKSEQLEEILQDANELQISIQDENLIESKVEKKKNVVQKAKSSGEQFNQADYSKKLEQKVNEGKETRKKVSKEKISGKMAENGTYEANGDYIEEIQPIKEKQDKTRKHHKTEVLVLGEQPTVKKQGVIDKEEDQKVAKDKSNVDDMDSEIKGSDAATDADKAEIVAEKIAEKKSEKTKVSVKKEEEESKNEITDKAISEKSRKATQFLKVTAENTEKILYFNTKAELLANIEGDFERCLWTHNGQLLDEKDIKTSTTTSVLHLNKINEATSGKYICSVENALSKSSVDFHVSVIDAPKIELAARYVELKAGEPLKLFASVTGLPKPDCIWMKDETVLKTKKNFCATYLNDIATLVVDKVDVADSGIYKILARNPFGKCEMDIKVTIKGTPSAPIGPLEILRITNESCHLAWKPPKNDGNSEILGYCIEKRDSQKTTWVFHSRVTEKETDITGLNPTIKYYFRVSAENALAKQEKLLSKPTMKAATEDSITIGWAPVESSGAITYKLEMKESKSKNGWIVVAEEPTVKNYITAKQLKPGMLYEFRVRAINEMGEGSLSPVSEPFQCIAKKDIISMKPPIFTSFIDDTVAMIDEKVKIEIHFDAGTDPEIHWFKNNEEIFPTQRISIEKMSSFSILTIAEMAKDDEGDFQIVVSNEAGSAKHNFSLSLISSPHIFKPELYSKPRIHDKGEYVKLSLKFNG</sequence>
<evidence type="ECO:0000256" key="3">
    <source>
        <dbReference type="SAM" id="Coils"/>
    </source>
</evidence>
<protein>
    <submittedName>
        <fullName evidence="10">EF-hand domain-containing protein</fullName>
    </submittedName>
</protein>
<feature type="domain" description="Ig-like" evidence="5">
    <location>
        <begin position="2337"/>
        <end position="2428"/>
    </location>
</feature>
<dbReference type="SMART" id="SM00409">
    <property type="entry name" value="IG"/>
    <property type="match status" value="10"/>
</dbReference>
<feature type="region of interest" description="Disordered" evidence="4">
    <location>
        <begin position="1174"/>
        <end position="1217"/>
    </location>
</feature>
<dbReference type="PRINTS" id="PR00014">
    <property type="entry name" value="FNTYPEIII"/>
</dbReference>
<dbReference type="Gene3D" id="2.60.40.10">
    <property type="entry name" value="Immunoglobulins"/>
    <property type="match status" value="17"/>
</dbReference>
<feature type="domain" description="Fibronectin type-III" evidence="6">
    <location>
        <begin position="2713"/>
        <end position="2809"/>
    </location>
</feature>
<dbReference type="WBParaSite" id="DME_0000982701-mRNA-1">
    <property type="protein sequence ID" value="DME_0000982701-mRNA-1"/>
    <property type="gene ID" value="DME_0000982701"/>
</dbReference>
<dbReference type="CDD" id="cd00096">
    <property type="entry name" value="Ig"/>
    <property type="match status" value="2"/>
</dbReference>
<proteinExistence type="predicted"/>
<feature type="compositionally biased region" description="Basic and acidic residues" evidence="4">
    <location>
        <begin position="2995"/>
        <end position="3021"/>
    </location>
</feature>
<dbReference type="PROSITE" id="PS50835">
    <property type="entry name" value="IG_LIKE"/>
    <property type="match status" value="8"/>
</dbReference>
<dbReference type="CDD" id="cd00063">
    <property type="entry name" value="FN3"/>
    <property type="match status" value="7"/>
</dbReference>
<feature type="domain" description="Fibronectin type-III" evidence="6">
    <location>
        <begin position="3410"/>
        <end position="3485"/>
    </location>
</feature>
<dbReference type="InterPro" id="IPR013783">
    <property type="entry name" value="Ig-like_fold"/>
</dbReference>
<feature type="compositionally biased region" description="Basic and acidic residues" evidence="4">
    <location>
        <begin position="1477"/>
        <end position="1514"/>
    </location>
</feature>
<dbReference type="InterPro" id="IPR050964">
    <property type="entry name" value="Striated_Muscle_Regulatory"/>
</dbReference>
<dbReference type="Pfam" id="PF13927">
    <property type="entry name" value="Ig_3"/>
    <property type="match status" value="1"/>
</dbReference>
<evidence type="ECO:0000313" key="9">
    <source>
        <dbReference type="Proteomes" id="UP000274756"/>
    </source>
</evidence>
<feature type="region of interest" description="Disordered" evidence="4">
    <location>
        <begin position="1640"/>
        <end position="1661"/>
    </location>
</feature>
<dbReference type="STRING" id="318479.A0A158Q6D9"/>
<accession>A0A158Q6D9</accession>
<feature type="domain" description="Ig-like" evidence="5">
    <location>
        <begin position="3554"/>
        <end position="3682"/>
    </location>
</feature>
<dbReference type="FunFam" id="2.60.40.10:FF:000031">
    <property type="entry name" value="Myosin-binding protein C, slow type"/>
    <property type="match status" value="2"/>
</dbReference>
<feature type="compositionally biased region" description="Basic and acidic residues" evidence="4">
    <location>
        <begin position="438"/>
        <end position="458"/>
    </location>
</feature>
<dbReference type="Pfam" id="PF07679">
    <property type="entry name" value="I-set"/>
    <property type="match status" value="7"/>
</dbReference>
<dbReference type="SUPFAM" id="SSF48726">
    <property type="entry name" value="Immunoglobulin"/>
    <property type="match status" value="10"/>
</dbReference>
<dbReference type="InterPro" id="IPR007110">
    <property type="entry name" value="Ig-like_dom"/>
</dbReference>
<feature type="compositionally biased region" description="Basic and acidic residues" evidence="4">
    <location>
        <begin position="3069"/>
        <end position="3082"/>
    </location>
</feature>
<dbReference type="InterPro" id="IPR013098">
    <property type="entry name" value="Ig_I-set"/>
</dbReference>
<feature type="region of interest" description="Disordered" evidence="4">
    <location>
        <begin position="540"/>
        <end position="564"/>
    </location>
</feature>
<dbReference type="InterPro" id="IPR003961">
    <property type="entry name" value="FN3_dom"/>
</dbReference>
<feature type="domain" description="Fibronectin type-III" evidence="6">
    <location>
        <begin position="2822"/>
        <end position="2910"/>
    </location>
</feature>
<feature type="compositionally biased region" description="Basic and acidic residues" evidence="4">
    <location>
        <begin position="545"/>
        <end position="564"/>
    </location>
</feature>
<feature type="domain" description="Fibronectin type-III" evidence="6">
    <location>
        <begin position="2042"/>
        <end position="2136"/>
    </location>
</feature>
<dbReference type="InterPro" id="IPR003598">
    <property type="entry name" value="Ig_sub2"/>
</dbReference>
<feature type="domain" description="Ig-like" evidence="5">
    <location>
        <begin position="3257"/>
        <end position="3309"/>
    </location>
</feature>
<feature type="region of interest" description="Disordered" evidence="4">
    <location>
        <begin position="2897"/>
        <end position="2921"/>
    </location>
</feature>
<evidence type="ECO:0000259" key="5">
    <source>
        <dbReference type="PROSITE" id="PS50835"/>
    </source>
</evidence>
<dbReference type="SMART" id="SM00060">
    <property type="entry name" value="FN3"/>
    <property type="match status" value="7"/>
</dbReference>
<feature type="compositionally biased region" description="Basic and acidic residues" evidence="4">
    <location>
        <begin position="2911"/>
        <end position="2921"/>
    </location>
</feature>
<dbReference type="SUPFAM" id="SSF49265">
    <property type="entry name" value="Fibronectin type III"/>
    <property type="match status" value="4"/>
</dbReference>
<feature type="region of interest" description="Disordered" evidence="4">
    <location>
        <begin position="2993"/>
        <end position="3021"/>
    </location>
</feature>
<dbReference type="Proteomes" id="UP000274756">
    <property type="component" value="Unassembled WGS sequence"/>
</dbReference>
<feature type="coiled-coil region" evidence="3">
    <location>
        <begin position="1418"/>
        <end position="1456"/>
    </location>
</feature>
<keyword evidence="3" id="KW-0175">Coiled coil</keyword>
<reference evidence="7 9" key="2">
    <citation type="submission" date="2018-11" db="EMBL/GenBank/DDBJ databases">
        <authorList>
            <consortium name="Pathogen Informatics"/>
        </authorList>
    </citation>
    <scope>NUCLEOTIDE SEQUENCE [LARGE SCALE GENOMIC DNA]</scope>
</reference>
<feature type="compositionally biased region" description="Basic and acidic residues" evidence="4">
    <location>
        <begin position="1174"/>
        <end position="1186"/>
    </location>
</feature>
<name>A0A158Q6D9_DRAME</name>
<feature type="domain" description="Ig-like" evidence="5">
    <location>
        <begin position="1854"/>
        <end position="1940"/>
    </location>
</feature>
<dbReference type="EMBL" id="UYYG01001244">
    <property type="protein sequence ID" value="VDN60784.1"/>
    <property type="molecule type" value="Genomic_DNA"/>
</dbReference>
<feature type="domain" description="Ig-like" evidence="5">
    <location>
        <begin position="3314"/>
        <end position="3402"/>
    </location>
</feature>
<evidence type="ECO:0000313" key="8">
    <source>
        <dbReference type="Proteomes" id="UP000038040"/>
    </source>
</evidence>
<evidence type="ECO:0000313" key="10">
    <source>
        <dbReference type="WBParaSite" id="DME_0000982701-mRNA-1"/>
    </source>
</evidence>
<gene>
    <name evidence="7" type="ORF">DME_LOCUS10757</name>
</gene>
<feature type="domain" description="Fibronectin type-III" evidence="6">
    <location>
        <begin position="2139"/>
        <end position="2238"/>
    </location>
</feature>
<dbReference type="PROSITE" id="PS50853">
    <property type="entry name" value="FN3"/>
    <property type="match status" value="7"/>
</dbReference>
<dbReference type="FunFam" id="2.60.40.10:FF:000107">
    <property type="entry name" value="Myosin, light chain kinase a"/>
    <property type="match status" value="2"/>
</dbReference>
<evidence type="ECO:0000256" key="2">
    <source>
        <dbReference type="ARBA" id="ARBA00023319"/>
    </source>
</evidence>
<dbReference type="InterPro" id="IPR036116">
    <property type="entry name" value="FN3_sf"/>
</dbReference>
<feature type="coiled-coil region" evidence="3">
    <location>
        <begin position="1681"/>
        <end position="1717"/>
    </location>
</feature>
<evidence type="ECO:0000256" key="4">
    <source>
        <dbReference type="SAM" id="MobiDB-lite"/>
    </source>
</evidence>